<dbReference type="Pfam" id="PF00270">
    <property type="entry name" value="DEAD"/>
    <property type="match status" value="1"/>
</dbReference>
<keyword evidence="5 11" id="KW-0378">Hydrolase</keyword>
<dbReference type="InterPro" id="IPR041222">
    <property type="entry name" value="PriA_3primeBD"/>
</dbReference>
<evidence type="ECO:0000259" key="12">
    <source>
        <dbReference type="PROSITE" id="PS51192"/>
    </source>
</evidence>
<keyword evidence="7 11" id="KW-0862">Zinc</keyword>
<evidence type="ECO:0000256" key="4">
    <source>
        <dbReference type="ARBA" id="ARBA00022741"/>
    </source>
</evidence>
<sequence length="846" mass="93041">MIYVEVAVAAPVRSTYTYRLPLGLRSDDAGSDEGLIGRRVLVPFGNAVVTGYLIALERQKPPAELQYKEIADLLDDSPLFPADAVPLFRWVADYYHHPLGLVIKTALPGGLNTTAERQLCLTENIGRQAVAAVCVDYARYDWLLQLLENGRLPAALSKKVLNDRHHRAVVARLSHEKVLRIERRAAQDGVRNKYERCYRISAALRQSLATVEVTADAEAGQLADCLAVIGGRQPGKAERTTVATLWRLSRENGTSDVPRRELLAAYPYASRIVAGLAAAGAIEVVDRRVYRSPFGDLLPYYPPVAQLSQEQQKAIEAIGHCLDERRFHTFLLHGVTGSGKTEVYLAAARKTLEAGRTVLVLVPEIALATQIEAHFVSRFGTLVALLHSALTPGERFDEWSRVLSGEARLVIGARSAVFAPLTDLGLVVVDEEHDGAFKQQDGLRYQARDAAIVRASQHGATVILGSATPSVTSFFHGRSGKYSLLTLSRRIGGKQLPGVEVVDVRGRVGSEGTSLFHDRLKAALQETFSQGQQSIVLINRRGFSPSVICLSCGAMVECRSCKVTMNLHKQTQRMLCHYCGYQLPSSSSCRSCGSTQLQPVGVGIERVVEALAELLPQARIARLDSDIAVDRRAFLALLQAASKKELDVLVGTQILAKGLHFPGVTLVGIVLADTGLAFPDFRAAEKTYQLIAQVTGRAGRGESHGRVIIQTMQPDHYAIQYAAQHRYQELAEREVMIRQGAGFPPFSRLIFIVVEDRDESLVRRRATEIAQEARTWVRERSASGVLSIMGPAPAPLERLRDRHRWQIMLKGTAVAALHDLADHVSRTFQRSGREKIIIDVDPENML</sequence>
<name>A0ABN6M2I9_9BACT</name>
<dbReference type="Pfam" id="PF17764">
    <property type="entry name" value="PriA_3primeBD"/>
    <property type="match status" value="1"/>
</dbReference>
<feature type="domain" description="Helicase ATP-binding" evidence="12">
    <location>
        <begin position="321"/>
        <end position="487"/>
    </location>
</feature>
<comment type="catalytic activity">
    <reaction evidence="11">
        <text>ATP + H2O = ADP + phosphate + H(+)</text>
        <dbReference type="Rhea" id="RHEA:13065"/>
        <dbReference type="ChEBI" id="CHEBI:15377"/>
        <dbReference type="ChEBI" id="CHEBI:15378"/>
        <dbReference type="ChEBI" id="CHEBI:30616"/>
        <dbReference type="ChEBI" id="CHEBI:43474"/>
        <dbReference type="ChEBI" id="CHEBI:456216"/>
        <dbReference type="EC" id="5.6.2.4"/>
    </reaction>
</comment>
<dbReference type="InterPro" id="IPR042115">
    <property type="entry name" value="PriA_3primeBD_sf"/>
</dbReference>
<evidence type="ECO:0000256" key="2">
    <source>
        <dbReference type="ARBA" id="ARBA00022705"/>
    </source>
</evidence>
<feature type="binding site" evidence="11">
    <location>
        <position position="561"/>
    </location>
    <ligand>
        <name>Zn(2+)</name>
        <dbReference type="ChEBI" id="CHEBI:29105"/>
        <label>2</label>
    </ligand>
</feature>
<dbReference type="NCBIfam" id="TIGR00595">
    <property type="entry name" value="priA"/>
    <property type="match status" value="1"/>
</dbReference>
<comment type="similarity">
    <text evidence="11">Belongs to the helicase family. PriA subfamily.</text>
</comment>
<feature type="binding site" evidence="11">
    <location>
        <position position="549"/>
    </location>
    <ligand>
        <name>Zn(2+)</name>
        <dbReference type="ChEBI" id="CHEBI:29105"/>
        <label>1</label>
    </ligand>
</feature>
<dbReference type="Pfam" id="PF18074">
    <property type="entry name" value="PriA_C"/>
    <property type="match status" value="1"/>
</dbReference>
<comment type="catalytic activity">
    <reaction evidence="11">
        <text>Couples ATP hydrolysis with the unwinding of duplex DNA by translocating in the 3'-5' direction.</text>
        <dbReference type="EC" id="5.6.2.4"/>
    </reaction>
</comment>
<evidence type="ECO:0000256" key="1">
    <source>
        <dbReference type="ARBA" id="ARBA00022515"/>
    </source>
</evidence>
<keyword evidence="3 11" id="KW-0479">Metal-binding</keyword>
<feature type="binding site" evidence="11">
    <location>
        <position position="552"/>
    </location>
    <ligand>
        <name>Zn(2+)</name>
        <dbReference type="ChEBI" id="CHEBI:29105"/>
        <label>1</label>
    </ligand>
</feature>
<feature type="binding site" evidence="11">
    <location>
        <position position="579"/>
    </location>
    <ligand>
        <name>Zn(2+)</name>
        <dbReference type="ChEBI" id="CHEBI:29105"/>
        <label>2</label>
    </ligand>
</feature>
<evidence type="ECO:0000256" key="5">
    <source>
        <dbReference type="ARBA" id="ARBA00022801"/>
    </source>
</evidence>
<dbReference type="Pfam" id="PF00271">
    <property type="entry name" value="Helicase_C"/>
    <property type="match status" value="1"/>
</dbReference>
<dbReference type="Gene3D" id="3.40.50.300">
    <property type="entry name" value="P-loop containing nucleotide triphosphate hydrolases"/>
    <property type="match status" value="2"/>
</dbReference>
<dbReference type="PANTHER" id="PTHR30580:SF0">
    <property type="entry name" value="PRIMOSOMAL PROTEIN N"/>
    <property type="match status" value="1"/>
</dbReference>
<evidence type="ECO:0000256" key="6">
    <source>
        <dbReference type="ARBA" id="ARBA00022806"/>
    </source>
</evidence>
<dbReference type="Pfam" id="PF18319">
    <property type="entry name" value="Zn_ribbon_PriA"/>
    <property type="match status" value="1"/>
</dbReference>
<dbReference type="InterPro" id="IPR027417">
    <property type="entry name" value="P-loop_NTPase"/>
</dbReference>
<evidence type="ECO:0000256" key="7">
    <source>
        <dbReference type="ARBA" id="ARBA00022833"/>
    </source>
</evidence>
<gene>
    <name evidence="11 13" type="primary">priA</name>
    <name evidence="13" type="ORF">DPPLL_14740</name>
</gene>
<comment type="function">
    <text evidence="11">Initiates the restart of stalled replication forks, which reloads the replicative helicase on sites other than the origin of replication. Recognizes and binds to abandoned replication forks and remodels them to uncover a helicase loading site. Promotes assembly of the primosome at these replication forks.</text>
</comment>
<keyword evidence="6 11" id="KW-0347">Helicase</keyword>
<feature type="binding site" evidence="11">
    <location>
        <position position="592"/>
    </location>
    <ligand>
        <name>Zn(2+)</name>
        <dbReference type="ChEBI" id="CHEBI:29105"/>
        <label>1</label>
    </ligand>
</feature>
<proteinExistence type="inferred from homology"/>
<dbReference type="InterPro" id="IPR040498">
    <property type="entry name" value="PriA_CRR"/>
</dbReference>
<evidence type="ECO:0000256" key="8">
    <source>
        <dbReference type="ARBA" id="ARBA00022840"/>
    </source>
</evidence>
<dbReference type="EMBL" id="AP025516">
    <property type="protein sequence ID" value="BDD87109.1"/>
    <property type="molecule type" value="Genomic_DNA"/>
</dbReference>
<keyword evidence="1 11" id="KW-0639">Primosome</keyword>
<keyword evidence="8 11" id="KW-0067">ATP-binding</keyword>
<feature type="binding site" evidence="11">
    <location>
        <position position="589"/>
    </location>
    <ligand>
        <name>Zn(2+)</name>
        <dbReference type="ChEBI" id="CHEBI:29105"/>
        <label>1</label>
    </ligand>
</feature>
<keyword evidence="14" id="KW-1185">Reference proteome</keyword>
<organism evidence="13 14">
    <name type="scientific">Desulfofustis limnaeus</name>
    <dbReference type="NCBI Taxonomy" id="2740163"/>
    <lineage>
        <taxon>Bacteria</taxon>
        <taxon>Pseudomonadati</taxon>
        <taxon>Thermodesulfobacteriota</taxon>
        <taxon>Desulfobulbia</taxon>
        <taxon>Desulfobulbales</taxon>
        <taxon>Desulfocapsaceae</taxon>
        <taxon>Desulfofustis</taxon>
    </lineage>
</organism>
<evidence type="ECO:0000256" key="3">
    <source>
        <dbReference type="ARBA" id="ARBA00022723"/>
    </source>
</evidence>
<evidence type="ECO:0000313" key="13">
    <source>
        <dbReference type="EMBL" id="BDD87109.1"/>
    </source>
</evidence>
<reference evidence="13 14" key="1">
    <citation type="submission" date="2022-01" db="EMBL/GenBank/DDBJ databases">
        <title>Desulfofustis limnae sp. nov., a novel mesophilic sulfate-reducing bacterium isolated from marsh soil.</title>
        <authorList>
            <person name="Watanabe M."/>
            <person name="Takahashi A."/>
            <person name="Kojima H."/>
            <person name="Fukui M."/>
        </authorList>
    </citation>
    <scope>NUCLEOTIDE SEQUENCE [LARGE SCALE GENOMIC DNA]</scope>
    <source>
        <strain evidence="13 14">PPLL</strain>
    </source>
</reference>
<comment type="subunit">
    <text evidence="11">Component of the replication restart primosome.</text>
</comment>
<dbReference type="RefSeq" id="WP_284154151.1">
    <property type="nucleotide sequence ID" value="NZ_AP025516.1"/>
</dbReference>
<evidence type="ECO:0000256" key="10">
    <source>
        <dbReference type="ARBA" id="ARBA00023235"/>
    </source>
</evidence>
<dbReference type="InterPro" id="IPR005259">
    <property type="entry name" value="PriA"/>
</dbReference>
<comment type="cofactor">
    <cofactor evidence="11">
        <name>Zn(2+)</name>
        <dbReference type="ChEBI" id="CHEBI:29105"/>
    </cofactor>
    <text evidence="11">Binds 2 zinc ions per subunit.</text>
</comment>
<evidence type="ECO:0000256" key="11">
    <source>
        <dbReference type="HAMAP-Rule" id="MF_00983"/>
    </source>
</evidence>
<dbReference type="InterPro" id="IPR011545">
    <property type="entry name" value="DEAD/DEAH_box_helicase_dom"/>
</dbReference>
<dbReference type="InterPro" id="IPR001650">
    <property type="entry name" value="Helicase_C-like"/>
</dbReference>
<feature type="binding site" evidence="11">
    <location>
        <position position="558"/>
    </location>
    <ligand>
        <name>Zn(2+)</name>
        <dbReference type="ChEBI" id="CHEBI:29105"/>
        <label>2</label>
    </ligand>
</feature>
<keyword evidence="2 11" id="KW-0235">DNA replication</keyword>
<evidence type="ECO:0000256" key="9">
    <source>
        <dbReference type="ARBA" id="ARBA00023125"/>
    </source>
</evidence>
<dbReference type="Gene3D" id="3.40.1440.60">
    <property type="entry name" value="PriA, 3(prime) DNA-binding domain"/>
    <property type="match status" value="1"/>
</dbReference>
<keyword evidence="9 11" id="KW-0238">DNA-binding</keyword>
<feature type="binding site" evidence="11">
    <location>
        <position position="576"/>
    </location>
    <ligand>
        <name>Zn(2+)</name>
        <dbReference type="ChEBI" id="CHEBI:29105"/>
        <label>2</label>
    </ligand>
</feature>
<dbReference type="EC" id="5.6.2.4" evidence="11"/>
<accession>A0ABN6M2I9</accession>
<dbReference type="CDD" id="cd17929">
    <property type="entry name" value="DEXHc_priA"/>
    <property type="match status" value="1"/>
</dbReference>
<keyword evidence="4 11" id="KW-0547">Nucleotide-binding</keyword>
<dbReference type="Proteomes" id="UP000830055">
    <property type="component" value="Chromosome"/>
</dbReference>
<dbReference type="HAMAP" id="MF_00983">
    <property type="entry name" value="PriA"/>
    <property type="match status" value="1"/>
</dbReference>
<dbReference type="InterPro" id="IPR041236">
    <property type="entry name" value="PriA_C"/>
</dbReference>
<dbReference type="SMART" id="SM00487">
    <property type="entry name" value="DEXDc"/>
    <property type="match status" value="1"/>
</dbReference>
<dbReference type="PANTHER" id="PTHR30580">
    <property type="entry name" value="PRIMOSOMAL PROTEIN N"/>
    <property type="match status" value="1"/>
</dbReference>
<dbReference type="PROSITE" id="PS51192">
    <property type="entry name" value="HELICASE_ATP_BIND_1"/>
    <property type="match status" value="1"/>
</dbReference>
<keyword evidence="10 11" id="KW-0413">Isomerase</keyword>
<evidence type="ECO:0000313" key="14">
    <source>
        <dbReference type="Proteomes" id="UP000830055"/>
    </source>
</evidence>
<protein>
    <recommendedName>
        <fullName evidence="11">Replication restart protein PriA</fullName>
    </recommendedName>
    <alternativeName>
        <fullName evidence="11">ATP-dependent DNA helicase PriA</fullName>
        <ecNumber evidence="11">5.6.2.4</ecNumber>
    </alternativeName>
    <alternativeName>
        <fullName evidence="11">DNA 3'-5' helicase PriA</fullName>
    </alternativeName>
</protein>
<dbReference type="InterPro" id="IPR014001">
    <property type="entry name" value="Helicase_ATP-bd"/>
</dbReference>
<dbReference type="SMART" id="SM00490">
    <property type="entry name" value="HELICc"/>
    <property type="match status" value="1"/>
</dbReference>
<dbReference type="SUPFAM" id="SSF52540">
    <property type="entry name" value="P-loop containing nucleoside triphosphate hydrolases"/>
    <property type="match status" value="2"/>
</dbReference>